<gene>
    <name evidence="1" type="ORF">ACOLOM_LOCUS4196</name>
</gene>
<dbReference type="Proteomes" id="UP000789525">
    <property type="component" value="Unassembled WGS sequence"/>
</dbReference>
<proteinExistence type="predicted"/>
<feature type="non-terminal residue" evidence="1">
    <location>
        <position position="177"/>
    </location>
</feature>
<reference evidence="1" key="1">
    <citation type="submission" date="2021-06" db="EMBL/GenBank/DDBJ databases">
        <authorList>
            <person name="Kallberg Y."/>
            <person name="Tangrot J."/>
            <person name="Rosling A."/>
        </authorList>
    </citation>
    <scope>NUCLEOTIDE SEQUENCE</scope>
    <source>
        <strain evidence="1">CL356</strain>
    </source>
</reference>
<accession>A0ACA9LJ06</accession>
<sequence length="177" mass="20408">MSRNNPVLRPRYTPSTSSQLQDTAEQSLSMQAPVDPDESMPAASDFVRKLFRMLEDPAYSSIVCWGSQRDCFIVKDMTEFTKVILPRLFKHSNFASFVRQLNKYDFHKVKNTDENAYGEHCWTFRHPKFRADQLEGLEDIKRKSAPTRRGSTRPNQPARSKSPSDSQLHHDMGESPL</sequence>
<keyword evidence="2" id="KW-1185">Reference proteome</keyword>
<evidence type="ECO:0000313" key="1">
    <source>
        <dbReference type="EMBL" id="CAG8534054.1"/>
    </source>
</evidence>
<protein>
    <submittedName>
        <fullName evidence="1">13280_t:CDS:1</fullName>
    </submittedName>
</protein>
<name>A0ACA9LJ06_9GLOM</name>
<dbReference type="EMBL" id="CAJVPT010006735">
    <property type="protein sequence ID" value="CAG8534054.1"/>
    <property type="molecule type" value="Genomic_DNA"/>
</dbReference>
<comment type="caution">
    <text evidence="1">The sequence shown here is derived from an EMBL/GenBank/DDBJ whole genome shotgun (WGS) entry which is preliminary data.</text>
</comment>
<evidence type="ECO:0000313" key="2">
    <source>
        <dbReference type="Proteomes" id="UP000789525"/>
    </source>
</evidence>
<organism evidence="1 2">
    <name type="scientific">Acaulospora colombiana</name>
    <dbReference type="NCBI Taxonomy" id="27376"/>
    <lineage>
        <taxon>Eukaryota</taxon>
        <taxon>Fungi</taxon>
        <taxon>Fungi incertae sedis</taxon>
        <taxon>Mucoromycota</taxon>
        <taxon>Glomeromycotina</taxon>
        <taxon>Glomeromycetes</taxon>
        <taxon>Diversisporales</taxon>
        <taxon>Acaulosporaceae</taxon>
        <taxon>Acaulospora</taxon>
    </lineage>
</organism>